<evidence type="ECO:0000259" key="15">
    <source>
        <dbReference type="Pfam" id="PF00593"/>
    </source>
</evidence>
<gene>
    <name evidence="17" type="ordered locus">PST_0031</name>
</gene>
<dbReference type="Pfam" id="PF07715">
    <property type="entry name" value="Plug"/>
    <property type="match status" value="1"/>
</dbReference>
<feature type="short sequence motif" description="TonB C-terminal box" evidence="13">
    <location>
        <begin position="699"/>
        <end position="716"/>
    </location>
</feature>
<evidence type="ECO:0000259" key="16">
    <source>
        <dbReference type="Pfam" id="PF07715"/>
    </source>
</evidence>
<keyword evidence="6" id="KW-0732">Signal</keyword>
<dbReference type="SUPFAM" id="SSF56935">
    <property type="entry name" value="Porins"/>
    <property type="match status" value="1"/>
</dbReference>
<keyword evidence="8" id="KW-0406">Ion transport</keyword>
<evidence type="ECO:0000256" key="11">
    <source>
        <dbReference type="ARBA" id="ARBA00023237"/>
    </source>
</evidence>
<sequence length="716" mass="80093">MPRLNCLHLPMVACWRLPAAIRRTALSVAQGTCEMLDHPAHPSRRPALPRLFIAVIAAAYLPASLADSAASALSLGSSTVTATQSGGGLPTSSVVSSVDLLGSDILEQQPVLYSWELFRRAPGVMLTEFGQGTSSGKLSFRGFNGEGEVNAVKLLIDGIPSNSNDGNMPYLDMLFPLEIDGIEVVRGTNDPRYGLYNIAGNVAVQSRIGGDYGKARLRYGSYDTQELQLAKGIESGNWTQNYFIGQQKSDGYRDHAGSERTSLSGKWFYSPDTGNWRLGLIARHYEAEADEPGYLSREDARHSPRQSYALSASDMGERRMNQLSLHLDSQLASDLSWATKVWLNTLDDDRWVRFSQAQPQQRRSTEEKHYGARTSLTYRPDVSWLHDLALEGGLDTEQQRNRSERYTTVERQVVTQTRDQRFDYDSYGAYLQAVIQPVESLKIIPAFRVDRIRGDFTDELSGNDYAINDYGSIEQPKISLIYTPIEQLSLYGNWGRTFQIGTGAAAYKVPPRTSDLSPSINDGWETGIKFSPVHWLDGRVAYWEQVATDEVRRRLNDPSGESENLGQTRRWGYDAQLNLYPASALNLWLAHSWQFSEIEKADPSLPASQGQEIDHVPRRLYSAGSSYQATPDLQLSAWLNGQTDYYLERENTQGKYGGYVLFNLGASYQLTEQLAVDLQLKNLTDRYHEYVWYDGAQTLHAPGDGRALYAAVTLDF</sequence>
<dbReference type="AlphaFoldDB" id="A4VFI8"/>
<organism evidence="17 18">
    <name type="scientific">Stutzerimonas stutzeri (strain A1501)</name>
    <name type="common">Pseudomonas stutzeri</name>
    <dbReference type="NCBI Taxonomy" id="379731"/>
    <lineage>
        <taxon>Bacteria</taxon>
        <taxon>Pseudomonadati</taxon>
        <taxon>Pseudomonadota</taxon>
        <taxon>Gammaproteobacteria</taxon>
        <taxon>Pseudomonadales</taxon>
        <taxon>Pseudomonadaceae</taxon>
        <taxon>Stutzerimonas</taxon>
    </lineage>
</organism>
<keyword evidence="5 12" id="KW-0812">Transmembrane</keyword>
<dbReference type="Gene3D" id="2.40.170.20">
    <property type="entry name" value="TonB-dependent receptor, beta-barrel domain"/>
    <property type="match status" value="1"/>
</dbReference>
<evidence type="ECO:0000256" key="7">
    <source>
        <dbReference type="ARBA" id="ARBA00023004"/>
    </source>
</evidence>
<evidence type="ECO:0000256" key="14">
    <source>
        <dbReference type="RuleBase" id="RU003357"/>
    </source>
</evidence>
<keyword evidence="7" id="KW-0408">Iron</keyword>
<dbReference type="InterPro" id="IPR036942">
    <property type="entry name" value="Beta-barrel_TonB_sf"/>
</dbReference>
<evidence type="ECO:0000256" key="8">
    <source>
        <dbReference type="ARBA" id="ARBA00023065"/>
    </source>
</evidence>
<keyword evidence="18" id="KW-1185">Reference proteome</keyword>
<dbReference type="PROSITE" id="PS01156">
    <property type="entry name" value="TONB_DEPENDENT_REC_2"/>
    <property type="match status" value="1"/>
</dbReference>
<keyword evidence="2 12" id="KW-0813">Transport</keyword>
<feature type="domain" description="TonB-dependent receptor-like beta-barrel" evidence="15">
    <location>
        <begin position="255"/>
        <end position="683"/>
    </location>
</feature>
<keyword evidence="17" id="KW-0675">Receptor</keyword>
<reference evidence="17 18" key="1">
    <citation type="journal article" date="2008" name="Proc. Natl. Acad. Sci. U.S.A.">
        <title>Nitrogen fixation island and rhizosphere competence traits in the genome of root-associated Pseudomonas stutzeri A1501.</title>
        <authorList>
            <person name="Yan Y."/>
            <person name="Yang J."/>
            <person name="Dou Y."/>
            <person name="Chen M."/>
            <person name="Ping S."/>
            <person name="Peng J."/>
            <person name="Lu W."/>
            <person name="Zhang W."/>
            <person name="Yao Z."/>
            <person name="Li H."/>
            <person name="Liu W."/>
            <person name="He S."/>
            <person name="Geng L."/>
            <person name="Zhang X."/>
            <person name="Yang F."/>
            <person name="Yu H."/>
            <person name="Zhan Y."/>
            <person name="Li D."/>
            <person name="Lin Z."/>
            <person name="Wang Y."/>
            <person name="Elmerich C."/>
            <person name="Lin M."/>
            <person name="Jin Q."/>
        </authorList>
    </citation>
    <scope>NUCLEOTIDE SEQUENCE [LARGE SCALE GENOMIC DNA]</scope>
    <source>
        <strain evidence="17 18">A1501</strain>
    </source>
</reference>
<dbReference type="EMBL" id="CP000304">
    <property type="protein sequence ID" value="ABP77739.1"/>
    <property type="molecule type" value="Genomic_DNA"/>
</dbReference>
<dbReference type="Proteomes" id="UP000000233">
    <property type="component" value="Chromosome"/>
</dbReference>
<dbReference type="Pfam" id="PF00593">
    <property type="entry name" value="TonB_dep_Rec_b-barrel"/>
    <property type="match status" value="1"/>
</dbReference>
<dbReference type="eggNOG" id="COG4206">
    <property type="taxonomic scope" value="Bacteria"/>
</dbReference>
<dbReference type="HOGENOM" id="CLU_008287_17_1_6"/>
<keyword evidence="3 12" id="KW-1134">Transmembrane beta strand</keyword>
<dbReference type="PROSITE" id="PS52016">
    <property type="entry name" value="TONB_DEPENDENT_REC_3"/>
    <property type="match status" value="1"/>
</dbReference>
<dbReference type="InterPro" id="IPR010917">
    <property type="entry name" value="TonB_rcpt_CS"/>
</dbReference>
<keyword evidence="9 14" id="KW-0798">TonB box</keyword>
<comment type="subcellular location">
    <subcellularLocation>
        <location evidence="1 12">Cell outer membrane</location>
        <topology evidence="1 12">Multi-pass membrane protein</topology>
    </subcellularLocation>
</comment>
<dbReference type="InterPro" id="IPR037066">
    <property type="entry name" value="Plug_dom_sf"/>
</dbReference>
<evidence type="ECO:0000256" key="9">
    <source>
        <dbReference type="ARBA" id="ARBA00023077"/>
    </source>
</evidence>
<evidence type="ECO:0000256" key="12">
    <source>
        <dbReference type="PROSITE-ProRule" id="PRU01360"/>
    </source>
</evidence>
<evidence type="ECO:0000256" key="6">
    <source>
        <dbReference type="ARBA" id="ARBA00022729"/>
    </source>
</evidence>
<dbReference type="InterPro" id="IPR012910">
    <property type="entry name" value="Plug_dom"/>
</dbReference>
<dbReference type="KEGG" id="psa:PST_0031"/>
<evidence type="ECO:0000313" key="17">
    <source>
        <dbReference type="EMBL" id="ABP77739.1"/>
    </source>
</evidence>
<keyword evidence="11 12" id="KW-0998">Cell outer membrane</keyword>
<evidence type="ECO:0000256" key="1">
    <source>
        <dbReference type="ARBA" id="ARBA00004571"/>
    </source>
</evidence>
<evidence type="ECO:0000256" key="2">
    <source>
        <dbReference type="ARBA" id="ARBA00022448"/>
    </source>
</evidence>
<evidence type="ECO:0000256" key="5">
    <source>
        <dbReference type="ARBA" id="ARBA00022692"/>
    </source>
</evidence>
<dbReference type="Gene3D" id="2.170.130.10">
    <property type="entry name" value="TonB-dependent receptor, plug domain"/>
    <property type="match status" value="1"/>
</dbReference>
<feature type="domain" description="TonB-dependent receptor plug" evidence="16">
    <location>
        <begin position="92"/>
        <end position="200"/>
    </location>
</feature>
<dbReference type="PANTHER" id="PTHR32552">
    <property type="entry name" value="FERRICHROME IRON RECEPTOR-RELATED"/>
    <property type="match status" value="1"/>
</dbReference>
<keyword evidence="10 12" id="KW-0472">Membrane</keyword>
<accession>A4VFI8</accession>
<dbReference type="InterPro" id="IPR000531">
    <property type="entry name" value="Beta-barrel_TonB"/>
</dbReference>
<dbReference type="GO" id="GO:0015344">
    <property type="term" value="F:siderophore uptake transmembrane transporter activity"/>
    <property type="evidence" value="ECO:0007669"/>
    <property type="project" value="TreeGrafter"/>
</dbReference>
<evidence type="ECO:0000256" key="13">
    <source>
        <dbReference type="PROSITE-ProRule" id="PRU10144"/>
    </source>
</evidence>
<comment type="similarity">
    <text evidence="12 14">Belongs to the TonB-dependent receptor family.</text>
</comment>
<evidence type="ECO:0000256" key="4">
    <source>
        <dbReference type="ARBA" id="ARBA00022496"/>
    </source>
</evidence>
<dbReference type="InterPro" id="IPR039426">
    <property type="entry name" value="TonB-dep_rcpt-like"/>
</dbReference>
<dbReference type="GO" id="GO:0009279">
    <property type="term" value="C:cell outer membrane"/>
    <property type="evidence" value="ECO:0007669"/>
    <property type="project" value="UniProtKB-SubCell"/>
</dbReference>
<keyword evidence="4" id="KW-0410">Iron transport</keyword>
<proteinExistence type="inferred from homology"/>
<dbReference type="CDD" id="cd01347">
    <property type="entry name" value="ligand_gated_channel"/>
    <property type="match status" value="1"/>
</dbReference>
<evidence type="ECO:0000256" key="3">
    <source>
        <dbReference type="ARBA" id="ARBA00022452"/>
    </source>
</evidence>
<dbReference type="PANTHER" id="PTHR32552:SF68">
    <property type="entry name" value="FERRICHROME OUTER MEMBRANE TRANSPORTER_PHAGE RECEPTOR"/>
    <property type="match status" value="1"/>
</dbReference>
<evidence type="ECO:0000256" key="10">
    <source>
        <dbReference type="ARBA" id="ARBA00023136"/>
    </source>
</evidence>
<evidence type="ECO:0000313" key="18">
    <source>
        <dbReference type="Proteomes" id="UP000000233"/>
    </source>
</evidence>
<name>A4VFI8_STUS1</name>
<protein>
    <submittedName>
        <fullName evidence="17">TonB-dependent receptor</fullName>
    </submittedName>
</protein>